<dbReference type="EMBL" id="PYGB01000006">
    <property type="protein sequence ID" value="PSK86030.1"/>
    <property type="molecule type" value="Genomic_DNA"/>
</dbReference>
<dbReference type="GO" id="GO:0016740">
    <property type="term" value="F:transferase activity"/>
    <property type="evidence" value="ECO:0007669"/>
    <property type="project" value="UniProtKB-KW"/>
</dbReference>
<evidence type="ECO:0000313" key="4">
    <source>
        <dbReference type="EMBL" id="SLN51206.1"/>
    </source>
</evidence>
<evidence type="ECO:0000313" key="6">
    <source>
        <dbReference type="Proteomes" id="UP000240624"/>
    </source>
</evidence>
<reference evidence="4 5" key="1">
    <citation type="submission" date="2017-03" db="EMBL/GenBank/DDBJ databases">
        <authorList>
            <person name="Afonso C.L."/>
            <person name="Miller P.J."/>
            <person name="Scott M.A."/>
            <person name="Spackman E."/>
            <person name="Goraichik I."/>
            <person name="Dimitrov K.M."/>
            <person name="Suarez D.L."/>
            <person name="Swayne D.E."/>
        </authorList>
    </citation>
    <scope>NUCLEOTIDE SEQUENCE [LARGE SCALE GENOMIC DNA]</scope>
    <source>
        <strain evidence="4 5">CECT 8367</strain>
    </source>
</reference>
<dbReference type="Gene3D" id="3.30.110.40">
    <property type="entry name" value="TusA-like domain"/>
    <property type="match status" value="1"/>
</dbReference>
<organism evidence="4 5">
    <name type="scientific">Limimaricola soesokkakensis</name>
    <dbReference type="NCBI Taxonomy" id="1343159"/>
    <lineage>
        <taxon>Bacteria</taxon>
        <taxon>Pseudomonadati</taxon>
        <taxon>Pseudomonadota</taxon>
        <taxon>Alphaproteobacteria</taxon>
        <taxon>Rhodobacterales</taxon>
        <taxon>Paracoccaceae</taxon>
        <taxon>Limimaricola</taxon>
    </lineage>
</organism>
<dbReference type="PANTHER" id="PTHR33279">
    <property type="entry name" value="SULFUR CARRIER PROTEIN YEDF-RELATED"/>
    <property type="match status" value="1"/>
</dbReference>
<keyword evidence="4" id="KW-0808">Transferase</keyword>
<reference evidence="3 6" key="2">
    <citation type="submission" date="2018-03" db="EMBL/GenBank/DDBJ databases">
        <title>Genomic Encyclopedia of Archaeal and Bacterial Type Strains, Phase II (KMG-II): from individual species to whole genera.</title>
        <authorList>
            <person name="Goeker M."/>
        </authorList>
    </citation>
    <scope>NUCLEOTIDE SEQUENCE [LARGE SCALE GENOMIC DNA]</scope>
    <source>
        <strain evidence="3 6">DSM 29956</strain>
    </source>
</reference>
<protein>
    <submittedName>
        <fullName evidence="4">Sulfurtransferase TusA</fullName>
        <ecNumber evidence="4">2.8.1.-</ecNumber>
    </submittedName>
    <submittedName>
        <fullName evidence="3">tRNA 2-thiouridine synthesizing protein A</fullName>
    </submittedName>
</protein>
<evidence type="ECO:0000259" key="2">
    <source>
        <dbReference type="Pfam" id="PF01206"/>
    </source>
</evidence>
<dbReference type="Proteomes" id="UP000240624">
    <property type="component" value="Unassembled WGS sequence"/>
</dbReference>
<dbReference type="PANTHER" id="PTHR33279:SF6">
    <property type="entry name" value="SULFUR CARRIER PROTEIN YEDF-RELATED"/>
    <property type="match status" value="1"/>
</dbReference>
<feature type="domain" description="UPF0033" evidence="2">
    <location>
        <begin position="13"/>
        <end position="79"/>
    </location>
</feature>
<gene>
    <name evidence="4" type="primary">tusA</name>
    <name evidence="3" type="ORF">CLV79_10637</name>
    <name evidence="4" type="ORF">LOS8367_02343</name>
</gene>
<dbReference type="CDD" id="cd00291">
    <property type="entry name" value="SirA_YedF_YeeD"/>
    <property type="match status" value="1"/>
</dbReference>
<dbReference type="Pfam" id="PF01206">
    <property type="entry name" value="TusA"/>
    <property type="match status" value="1"/>
</dbReference>
<evidence type="ECO:0000256" key="1">
    <source>
        <dbReference type="ARBA" id="ARBA00008984"/>
    </source>
</evidence>
<dbReference type="AlphaFoldDB" id="A0A1X6ZHB3"/>
<keyword evidence="6" id="KW-1185">Reference proteome</keyword>
<dbReference type="EC" id="2.8.1.-" evidence="4"/>
<evidence type="ECO:0000313" key="5">
    <source>
        <dbReference type="Proteomes" id="UP000193495"/>
    </source>
</evidence>
<dbReference type="SUPFAM" id="SSF64307">
    <property type="entry name" value="SirA-like"/>
    <property type="match status" value="1"/>
</dbReference>
<dbReference type="InterPro" id="IPR036868">
    <property type="entry name" value="TusA-like_sf"/>
</dbReference>
<accession>A0A1X6ZHB3</accession>
<sequence>MTVTPLSPDPRHYDARGLICPLPVLKARKILAGMAQGEVLEIICDDPVARIDLPHFCAEAGHEHLGLVEEDGAQRHRIRHG</sequence>
<evidence type="ECO:0000313" key="3">
    <source>
        <dbReference type="EMBL" id="PSK86030.1"/>
    </source>
</evidence>
<dbReference type="InterPro" id="IPR001455">
    <property type="entry name" value="TusA-like"/>
</dbReference>
<dbReference type="Proteomes" id="UP000193495">
    <property type="component" value="Unassembled WGS sequence"/>
</dbReference>
<proteinExistence type="inferred from homology"/>
<dbReference type="EMBL" id="FWFY01000006">
    <property type="protein sequence ID" value="SLN51206.1"/>
    <property type="molecule type" value="Genomic_DNA"/>
</dbReference>
<name>A0A1X6ZHB3_9RHOB</name>
<comment type="similarity">
    <text evidence="1">Belongs to the sulfur carrier protein TusA family.</text>
</comment>